<comment type="catalytic activity">
    <reaction evidence="1 6">
        <text>Endohydrolysis of (1-&gt;4)-beta-D-glucosidic linkages in cellulose, lichenin and cereal beta-D-glucans.</text>
        <dbReference type="EC" id="3.2.1.4"/>
    </reaction>
</comment>
<protein>
    <recommendedName>
        <fullName evidence="6">Endoglucanase</fullName>
        <ecNumber evidence="6">3.2.1.4</ecNumber>
    </recommendedName>
</protein>
<dbReference type="EC" id="3.2.1.4" evidence="6"/>
<gene>
    <name evidence="10" type="ORF">FHU36_005459</name>
</gene>
<dbReference type="Gene3D" id="3.20.20.80">
    <property type="entry name" value="Glycosidases"/>
    <property type="match status" value="1"/>
</dbReference>
<dbReference type="Pfam" id="PF00553">
    <property type="entry name" value="CBM_2"/>
    <property type="match status" value="1"/>
</dbReference>
<proteinExistence type="inferred from homology"/>
<keyword evidence="2 6" id="KW-0378">Hydrolase</keyword>
<dbReference type="PROSITE" id="PS51173">
    <property type="entry name" value="CBM2"/>
    <property type="match status" value="1"/>
</dbReference>
<dbReference type="SUPFAM" id="SSF49265">
    <property type="entry name" value="Fibronectin type III"/>
    <property type="match status" value="1"/>
</dbReference>
<dbReference type="CDD" id="cd00063">
    <property type="entry name" value="FN3"/>
    <property type="match status" value="1"/>
</dbReference>
<dbReference type="InterPro" id="IPR013783">
    <property type="entry name" value="Ig-like_fold"/>
</dbReference>
<keyword evidence="6" id="KW-0136">Cellulose degradation</keyword>
<keyword evidence="4 6" id="KW-0326">Glycosidase</keyword>
<keyword evidence="3 6" id="KW-0119">Carbohydrate metabolism</keyword>
<reference evidence="10 11" key="1">
    <citation type="submission" date="2020-08" db="EMBL/GenBank/DDBJ databases">
        <title>Sequencing the genomes of 1000 actinobacteria strains.</title>
        <authorList>
            <person name="Klenk H.-P."/>
        </authorList>
    </citation>
    <scope>NUCLEOTIDE SEQUENCE [LARGE SCALE GENOMIC DNA]</scope>
    <source>
        <strain evidence="10 11">DSM 45913</strain>
    </source>
</reference>
<dbReference type="GO" id="GO:0008810">
    <property type="term" value="F:cellulase activity"/>
    <property type="evidence" value="ECO:0007669"/>
    <property type="project" value="UniProtKB-EC"/>
</dbReference>
<dbReference type="SUPFAM" id="SSF49384">
    <property type="entry name" value="Carbohydrate-binding domain"/>
    <property type="match status" value="1"/>
</dbReference>
<dbReference type="InterPro" id="IPR001547">
    <property type="entry name" value="Glyco_hydro_5"/>
</dbReference>
<evidence type="ECO:0000256" key="7">
    <source>
        <dbReference type="SAM" id="SignalP"/>
    </source>
</evidence>
<dbReference type="SUPFAM" id="SSF51445">
    <property type="entry name" value="(Trans)glycosidases"/>
    <property type="match status" value="1"/>
</dbReference>
<dbReference type="Pfam" id="PF00041">
    <property type="entry name" value="fn3"/>
    <property type="match status" value="1"/>
</dbReference>
<comment type="similarity">
    <text evidence="6">Belongs to the glycosyl hydrolase 5 (cellulase A) family.</text>
</comment>
<dbReference type="Gene3D" id="2.60.40.10">
    <property type="entry name" value="Immunoglobulins"/>
    <property type="match status" value="1"/>
</dbReference>
<keyword evidence="5 6" id="KW-0624">Polysaccharide degradation</keyword>
<dbReference type="SMART" id="SM00060">
    <property type="entry name" value="FN3"/>
    <property type="match status" value="1"/>
</dbReference>
<feature type="domain" description="CBM2" evidence="9">
    <location>
        <begin position="423"/>
        <end position="531"/>
    </location>
</feature>
<evidence type="ECO:0000256" key="4">
    <source>
        <dbReference type="ARBA" id="ARBA00023295"/>
    </source>
</evidence>
<dbReference type="Pfam" id="PF00150">
    <property type="entry name" value="Cellulase"/>
    <property type="match status" value="1"/>
</dbReference>
<sequence>MSMRIAALLTLLAALSLVPQPASAATGLRVSGTQILEANGSPFVMRGTNHAHTWYASRTSSFAAIKAAGANAVRVVLSGGRWTPNTADDVAGVIALCKQNRLICVLENHDTTGYGEQSGAYTLDQAVTYWIGLKSVLTGQENHVVVNIGNEPFGNNAVTPGWTQATSAAVTRLREAGFEHLVMVDAPNWGQDWQGVMRDNAATVLAADPRRNVVFSVHMYGVYDTAAEITAYLDAFRTAGLPLVIGEFGHLHSDGDPDEDTILAQARSRGLGYLGWSWSGNGGGVEYLDQVTSFDPARLTPWGERLFNGADGVRATAREATIYGGGSDTGPPTAPANLAASGVTASQAALSWTASTDDTGVTGYDVLRAAATGSFAVAGTSATTRFTATGLSPSTTYRFQVRARDAAGNTSPVSNTVTLTTTGGSGGDGCTATATVQSRWGSGYVVQPVTVTNTGDSATTGWTVTFTLPAGHTVTGSWNAAVSVSGQTVTARNLAYNGRLAPDAATTFGFQAGHPTGDTSAPIGYSCATAP</sequence>
<dbReference type="Gene3D" id="2.60.40.290">
    <property type="match status" value="1"/>
</dbReference>
<dbReference type="EMBL" id="JACHJB010000002">
    <property type="protein sequence ID" value="MBB6348914.1"/>
    <property type="molecule type" value="Genomic_DNA"/>
</dbReference>
<dbReference type="RefSeq" id="WP_246502577.1">
    <property type="nucleotide sequence ID" value="NZ_JACHJB010000002.1"/>
</dbReference>
<dbReference type="InterPro" id="IPR003961">
    <property type="entry name" value="FN3_dom"/>
</dbReference>
<accession>A0A7X0C903</accession>
<evidence type="ECO:0000256" key="1">
    <source>
        <dbReference type="ARBA" id="ARBA00000966"/>
    </source>
</evidence>
<dbReference type="PANTHER" id="PTHR42754:SF1">
    <property type="entry name" value="LIPOPROTEIN"/>
    <property type="match status" value="1"/>
</dbReference>
<dbReference type="InterPro" id="IPR017853">
    <property type="entry name" value="GH"/>
</dbReference>
<dbReference type="InterPro" id="IPR036116">
    <property type="entry name" value="FN3_sf"/>
</dbReference>
<evidence type="ECO:0000313" key="11">
    <source>
        <dbReference type="Proteomes" id="UP000583800"/>
    </source>
</evidence>
<comment type="caution">
    <text evidence="10">The sequence shown here is derived from an EMBL/GenBank/DDBJ whole genome shotgun (WGS) entry which is preliminary data.</text>
</comment>
<dbReference type="PROSITE" id="PS50853">
    <property type="entry name" value="FN3"/>
    <property type="match status" value="1"/>
</dbReference>
<evidence type="ECO:0000256" key="5">
    <source>
        <dbReference type="ARBA" id="ARBA00023326"/>
    </source>
</evidence>
<feature type="domain" description="Fibronectin type-III" evidence="8">
    <location>
        <begin position="334"/>
        <end position="424"/>
    </location>
</feature>
<keyword evidence="11" id="KW-1185">Reference proteome</keyword>
<evidence type="ECO:0000256" key="2">
    <source>
        <dbReference type="ARBA" id="ARBA00022801"/>
    </source>
</evidence>
<evidence type="ECO:0000256" key="6">
    <source>
        <dbReference type="RuleBase" id="RU361153"/>
    </source>
</evidence>
<dbReference type="GO" id="GO:0030245">
    <property type="term" value="P:cellulose catabolic process"/>
    <property type="evidence" value="ECO:0007669"/>
    <property type="project" value="UniProtKB-KW"/>
</dbReference>
<evidence type="ECO:0000259" key="9">
    <source>
        <dbReference type="PROSITE" id="PS51173"/>
    </source>
</evidence>
<dbReference type="GO" id="GO:0030247">
    <property type="term" value="F:polysaccharide binding"/>
    <property type="evidence" value="ECO:0007669"/>
    <property type="project" value="UniProtKB-UniRule"/>
</dbReference>
<evidence type="ECO:0000256" key="3">
    <source>
        <dbReference type="ARBA" id="ARBA00023277"/>
    </source>
</evidence>
<organism evidence="10 11">
    <name type="scientific">Nonomuraea muscovyensis</name>
    <dbReference type="NCBI Taxonomy" id="1124761"/>
    <lineage>
        <taxon>Bacteria</taxon>
        <taxon>Bacillati</taxon>
        <taxon>Actinomycetota</taxon>
        <taxon>Actinomycetes</taxon>
        <taxon>Streptosporangiales</taxon>
        <taxon>Streptosporangiaceae</taxon>
        <taxon>Nonomuraea</taxon>
    </lineage>
</organism>
<feature type="chain" id="PRO_5031473429" description="Endoglucanase" evidence="7">
    <location>
        <begin position="25"/>
        <end position="531"/>
    </location>
</feature>
<name>A0A7X0C903_9ACTN</name>
<dbReference type="SMART" id="SM00637">
    <property type="entry name" value="CBD_II"/>
    <property type="match status" value="1"/>
</dbReference>
<feature type="signal peptide" evidence="7">
    <location>
        <begin position="1"/>
        <end position="24"/>
    </location>
</feature>
<dbReference type="InterPro" id="IPR012291">
    <property type="entry name" value="CBM2_carb-bd_dom_sf"/>
</dbReference>
<evidence type="ECO:0000313" key="10">
    <source>
        <dbReference type="EMBL" id="MBB6348914.1"/>
    </source>
</evidence>
<dbReference type="AlphaFoldDB" id="A0A7X0C903"/>
<evidence type="ECO:0000259" key="8">
    <source>
        <dbReference type="PROSITE" id="PS50853"/>
    </source>
</evidence>
<keyword evidence="7" id="KW-0732">Signal</keyword>
<dbReference type="Proteomes" id="UP000583800">
    <property type="component" value="Unassembled WGS sequence"/>
</dbReference>
<dbReference type="PANTHER" id="PTHR42754">
    <property type="entry name" value="ENDOGLUCANASE"/>
    <property type="match status" value="1"/>
</dbReference>
<dbReference type="InterPro" id="IPR008965">
    <property type="entry name" value="CBM2/CBM3_carb-bd_dom_sf"/>
</dbReference>
<dbReference type="InterPro" id="IPR001919">
    <property type="entry name" value="CBD2"/>
</dbReference>